<organism evidence="3 4">
    <name type="scientific">Ilyodon furcidens</name>
    <name type="common">goldbreast splitfin</name>
    <dbReference type="NCBI Taxonomy" id="33524"/>
    <lineage>
        <taxon>Eukaryota</taxon>
        <taxon>Metazoa</taxon>
        <taxon>Chordata</taxon>
        <taxon>Craniata</taxon>
        <taxon>Vertebrata</taxon>
        <taxon>Euteleostomi</taxon>
        <taxon>Actinopterygii</taxon>
        <taxon>Neopterygii</taxon>
        <taxon>Teleostei</taxon>
        <taxon>Neoteleostei</taxon>
        <taxon>Acanthomorphata</taxon>
        <taxon>Ovalentaria</taxon>
        <taxon>Atherinomorphae</taxon>
        <taxon>Cyprinodontiformes</taxon>
        <taxon>Goodeidae</taxon>
        <taxon>Ilyodon</taxon>
    </lineage>
</organism>
<dbReference type="InterPro" id="IPR051336">
    <property type="entry name" value="RhoGEF_Guanine_NuclExch_SF"/>
</dbReference>
<dbReference type="SUPFAM" id="SSF48065">
    <property type="entry name" value="DBL homology domain (DH-domain)"/>
    <property type="match status" value="1"/>
</dbReference>
<dbReference type="EMBL" id="JAHRIQ010005378">
    <property type="protein sequence ID" value="MEQ2223044.1"/>
    <property type="molecule type" value="Genomic_DNA"/>
</dbReference>
<dbReference type="InterPro" id="IPR000219">
    <property type="entry name" value="DH_dom"/>
</dbReference>
<sequence length="73" mass="8553">MIELIESERIYVEELQSIMQGYIAELNNSELSHLTPPSLENKKDVLFGNLPEIYEFHNKLVKFFIVCLCFAIF</sequence>
<dbReference type="Proteomes" id="UP001482620">
    <property type="component" value="Unassembled WGS sequence"/>
</dbReference>
<dbReference type="InterPro" id="IPR035899">
    <property type="entry name" value="DBL_dom_sf"/>
</dbReference>
<reference evidence="3 4" key="1">
    <citation type="submission" date="2021-06" db="EMBL/GenBank/DDBJ databases">
        <authorList>
            <person name="Palmer J.M."/>
        </authorList>
    </citation>
    <scope>NUCLEOTIDE SEQUENCE [LARGE SCALE GENOMIC DNA]</scope>
    <source>
        <strain evidence="4">if_2019</strain>
        <tissue evidence="3">Muscle</tissue>
    </source>
</reference>
<dbReference type="PROSITE" id="PS50010">
    <property type="entry name" value="DH_2"/>
    <property type="match status" value="1"/>
</dbReference>
<feature type="domain" description="DH" evidence="2">
    <location>
        <begin position="1"/>
        <end position="73"/>
    </location>
</feature>
<evidence type="ECO:0000256" key="1">
    <source>
        <dbReference type="ARBA" id="ARBA00022658"/>
    </source>
</evidence>
<accession>A0ABV0SR25</accession>
<dbReference type="PANTHER" id="PTHR22826:SF201">
    <property type="entry name" value="GUANINE NUCLEOTIDE EXCHANGE FACTOR MCF2L2-RELATED"/>
    <property type="match status" value="1"/>
</dbReference>
<evidence type="ECO:0000313" key="3">
    <source>
        <dbReference type="EMBL" id="MEQ2223044.1"/>
    </source>
</evidence>
<dbReference type="Pfam" id="PF00621">
    <property type="entry name" value="RhoGEF"/>
    <property type="match status" value="1"/>
</dbReference>
<protein>
    <recommendedName>
        <fullName evidence="2">DH domain-containing protein</fullName>
    </recommendedName>
</protein>
<comment type="caution">
    <text evidence="3">The sequence shown here is derived from an EMBL/GenBank/DDBJ whole genome shotgun (WGS) entry which is preliminary data.</text>
</comment>
<keyword evidence="4" id="KW-1185">Reference proteome</keyword>
<dbReference type="PANTHER" id="PTHR22826">
    <property type="entry name" value="RHO GUANINE EXCHANGE FACTOR-RELATED"/>
    <property type="match status" value="1"/>
</dbReference>
<evidence type="ECO:0000259" key="2">
    <source>
        <dbReference type="PROSITE" id="PS50010"/>
    </source>
</evidence>
<dbReference type="Gene3D" id="1.20.900.10">
    <property type="entry name" value="Dbl homology (DH) domain"/>
    <property type="match status" value="1"/>
</dbReference>
<keyword evidence="1" id="KW-0344">Guanine-nucleotide releasing factor</keyword>
<name>A0ABV0SR25_9TELE</name>
<proteinExistence type="predicted"/>
<gene>
    <name evidence="3" type="ORF">ILYODFUR_032703</name>
</gene>
<evidence type="ECO:0000313" key="4">
    <source>
        <dbReference type="Proteomes" id="UP001482620"/>
    </source>
</evidence>